<accession>A0ABQ4ZYX2</accession>
<dbReference type="EMBL" id="BQNB010011702">
    <property type="protein sequence ID" value="GJS94062.1"/>
    <property type="molecule type" value="Genomic_DNA"/>
</dbReference>
<sequence length="116" mass="12795">MGEIAPSDERVHLASTTKDGREKEEDEVKISLIAVLQKEVGCRLQQTKAVKVAVANGDLLEVNAWCKGLCWTALGLELTTDFMVMPLREYGAVLGIQWLGANHMGFPTLLLEEILK</sequence>
<reference evidence="2" key="2">
    <citation type="submission" date="2022-01" db="EMBL/GenBank/DDBJ databases">
        <authorList>
            <person name="Yamashiro T."/>
            <person name="Shiraishi A."/>
            <person name="Satake H."/>
            <person name="Nakayama K."/>
        </authorList>
    </citation>
    <scope>NUCLEOTIDE SEQUENCE</scope>
</reference>
<feature type="compositionally biased region" description="Basic and acidic residues" evidence="1">
    <location>
        <begin position="7"/>
        <end position="24"/>
    </location>
</feature>
<protein>
    <submittedName>
        <fullName evidence="2">Uncharacterized protein</fullName>
    </submittedName>
</protein>
<reference evidence="2" key="1">
    <citation type="journal article" date="2022" name="Int. J. Mol. Sci.">
        <title>Draft Genome of Tanacetum Coccineum: Genomic Comparison of Closely Related Tanacetum-Family Plants.</title>
        <authorList>
            <person name="Yamashiro T."/>
            <person name="Shiraishi A."/>
            <person name="Nakayama K."/>
            <person name="Satake H."/>
        </authorList>
    </citation>
    <scope>NUCLEOTIDE SEQUENCE</scope>
</reference>
<keyword evidence="3" id="KW-1185">Reference proteome</keyword>
<comment type="caution">
    <text evidence="2">The sequence shown here is derived from an EMBL/GenBank/DDBJ whole genome shotgun (WGS) entry which is preliminary data.</text>
</comment>
<evidence type="ECO:0000313" key="2">
    <source>
        <dbReference type="EMBL" id="GJS94062.1"/>
    </source>
</evidence>
<evidence type="ECO:0000313" key="3">
    <source>
        <dbReference type="Proteomes" id="UP001151760"/>
    </source>
</evidence>
<dbReference type="Proteomes" id="UP001151760">
    <property type="component" value="Unassembled WGS sequence"/>
</dbReference>
<gene>
    <name evidence="2" type="ORF">Tco_0801030</name>
</gene>
<feature type="region of interest" description="Disordered" evidence="1">
    <location>
        <begin position="1"/>
        <end position="24"/>
    </location>
</feature>
<name>A0ABQ4ZYX2_9ASTR</name>
<proteinExistence type="predicted"/>
<evidence type="ECO:0000256" key="1">
    <source>
        <dbReference type="SAM" id="MobiDB-lite"/>
    </source>
</evidence>
<organism evidence="2 3">
    <name type="scientific">Tanacetum coccineum</name>
    <dbReference type="NCBI Taxonomy" id="301880"/>
    <lineage>
        <taxon>Eukaryota</taxon>
        <taxon>Viridiplantae</taxon>
        <taxon>Streptophyta</taxon>
        <taxon>Embryophyta</taxon>
        <taxon>Tracheophyta</taxon>
        <taxon>Spermatophyta</taxon>
        <taxon>Magnoliopsida</taxon>
        <taxon>eudicotyledons</taxon>
        <taxon>Gunneridae</taxon>
        <taxon>Pentapetalae</taxon>
        <taxon>asterids</taxon>
        <taxon>campanulids</taxon>
        <taxon>Asterales</taxon>
        <taxon>Asteraceae</taxon>
        <taxon>Asteroideae</taxon>
        <taxon>Anthemideae</taxon>
        <taxon>Anthemidinae</taxon>
        <taxon>Tanacetum</taxon>
    </lineage>
</organism>